<evidence type="ECO:0000313" key="3">
    <source>
        <dbReference type="Proteomes" id="UP000316921"/>
    </source>
</evidence>
<keyword evidence="3" id="KW-1185">Reference proteome</keyword>
<feature type="transmembrane region" description="Helical" evidence="1">
    <location>
        <begin position="33"/>
        <end position="60"/>
    </location>
</feature>
<dbReference type="AlphaFoldDB" id="A0A518BHR8"/>
<protein>
    <submittedName>
        <fullName evidence="2">Uncharacterized protein</fullName>
    </submittedName>
</protein>
<keyword evidence="1" id="KW-1133">Transmembrane helix</keyword>
<dbReference type="KEGG" id="pbap:Pla133_15940"/>
<gene>
    <name evidence="2" type="ORF">Pla133_15940</name>
</gene>
<dbReference type="EMBL" id="CP036287">
    <property type="protein sequence ID" value="QDU66518.1"/>
    <property type="molecule type" value="Genomic_DNA"/>
</dbReference>
<accession>A0A518BHR8</accession>
<reference evidence="2 3" key="1">
    <citation type="submission" date="2019-02" db="EMBL/GenBank/DDBJ databases">
        <title>Deep-cultivation of Planctomycetes and their phenomic and genomic characterization uncovers novel biology.</title>
        <authorList>
            <person name="Wiegand S."/>
            <person name="Jogler M."/>
            <person name="Boedeker C."/>
            <person name="Pinto D."/>
            <person name="Vollmers J."/>
            <person name="Rivas-Marin E."/>
            <person name="Kohn T."/>
            <person name="Peeters S.H."/>
            <person name="Heuer A."/>
            <person name="Rast P."/>
            <person name="Oberbeckmann S."/>
            <person name="Bunk B."/>
            <person name="Jeske O."/>
            <person name="Meyerdierks A."/>
            <person name="Storesund J.E."/>
            <person name="Kallscheuer N."/>
            <person name="Luecker S."/>
            <person name="Lage O.M."/>
            <person name="Pohl T."/>
            <person name="Merkel B.J."/>
            <person name="Hornburger P."/>
            <person name="Mueller R.-W."/>
            <person name="Bruemmer F."/>
            <person name="Labrenz M."/>
            <person name="Spormann A.M."/>
            <person name="Op den Camp H."/>
            <person name="Overmann J."/>
            <person name="Amann R."/>
            <person name="Jetten M.S.M."/>
            <person name="Mascher T."/>
            <person name="Medema M.H."/>
            <person name="Devos D.P."/>
            <person name="Kaster A.-K."/>
            <person name="Ovreas L."/>
            <person name="Rohde M."/>
            <person name="Galperin M.Y."/>
            <person name="Jogler C."/>
        </authorList>
    </citation>
    <scope>NUCLEOTIDE SEQUENCE [LARGE SCALE GENOMIC DNA]</scope>
    <source>
        <strain evidence="2 3">Pla133</strain>
    </source>
</reference>
<keyword evidence="1" id="KW-0472">Membrane</keyword>
<keyword evidence="1" id="KW-0812">Transmembrane</keyword>
<name>A0A518BHR8_9BACT</name>
<dbReference type="RefSeq" id="WP_145064347.1">
    <property type="nucleotide sequence ID" value="NZ_CP036287.1"/>
</dbReference>
<dbReference type="Proteomes" id="UP000316921">
    <property type="component" value="Chromosome"/>
</dbReference>
<sequence length="69" mass="7165">MNLIRGLISILILSILVLSGFGIAWWGNPPAAIAAYAVGGKVILGVLIALGVMGLVVLWLPQREPGLST</sequence>
<organism evidence="2 3">
    <name type="scientific">Engelhardtia mirabilis</name>
    <dbReference type="NCBI Taxonomy" id="2528011"/>
    <lineage>
        <taxon>Bacteria</taxon>
        <taxon>Pseudomonadati</taxon>
        <taxon>Planctomycetota</taxon>
        <taxon>Planctomycetia</taxon>
        <taxon>Planctomycetia incertae sedis</taxon>
        <taxon>Engelhardtia</taxon>
    </lineage>
</organism>
<proteinExistence type="predicted"/>
<evidence type="ECO:0000256" key="1">
    <source>
        <dbReference type="SAM" id="Phobius"/>
    </source>
</evidence>
<feature type="transmembrane region" description="Helical" evidence="1">
    <location>
        <begin position="7"/>
        <end position="27"/>
    </location>
</feature>
<evidence type="ECO:0000313" key="2">
    <source>
        <dbReference type="EMBL" id="QDU66518.1"/>
    </source>
</evidence>